<dbReference type="GO" id="GO:0005886">
    <property type="term" value="C:plasma membrane"/>
    <property type="evidence" value="ECO:0007669"/>
    <property type="project" value="UniProtKB-SubCell"/>
</dbReference>
<reference evidence="13 15" key="1">
    <citation type="journal article" date="2020" name="Microorganisms">
        <title>Reliable Identification of Environmental Pseudomonas Isolates Using the rpoD Gene.</title>
        <authorList>
            <consortium name="The Broad Institute Genome Sequencing Platform"/>
            <person name="Girard L."/>
            <person name="Lood C."/>
            <person name="Rokni-Zadeh H."/>
            <person name="van Noort V."/>
            <person name="Lavigne R."/>
            <person name="De Mot R."/>
        </authorList>
    </citation>
    <scope>NUCLEOTIDE SEQUENCE</scope>
    <source>
        <strain evidence="13 15">SWRI102</strain>
    </source>
</reference>
<keyword evidence="10" id="KW-1133">Transmembrane helix</keyword>
<evidence type="ECO:0000256" key="1">
    <source>
        <dbReference type="ARBA" id="ARBA00003540"/>
    </source>
</evidence>
<dbReference type="EMBL" id="JABWQX010000001">
    <property type="protein sequence ID" value="MBC3394759.1"/>
    <property type="molecule type" value="Genomic_DNA"/>
</dbReference>
<accession>A0A923FL08</accession>
<gene>
    <name evidence="14" type="ORF">HU742_013790</name>
    <name evidence="13" type="ORF">HU742_06045</name>
</gene>
<protein>
    <submittedName>
        <fullName evidence="13">Biopolymer transporter ExbD</fullName>
    </submittedName>
</protein>
<keyword evidence="6" id="KW-1003">Cell membrane</keyword>
<evidence type="ECO:0000256" key="3">
    <source>
        <dbReference type="ARBA" id="ARBA00005811"/>
    </source>
</evidence>
<dbReference type="Gene3D" id="3.30.420.270">
    <property type="match status" value="1"/>
</dbReference>
<evidence type="ECO:0000256" key="4">
    <source>
        <dbReference type="ARBA" id="ARBA00011471"/>
    </source>
</evidence>
<keyword evidence="15" id="KW-1185">Reference proteome</keyword>
<evidence type="ECO:0000313" key="14">
    <source>
        <dbReference type="EMBL" id="MBV4552214.1"/>
    </source>
</evidence>
<dbReference type="GO" id="GO:0015031">
    <property type="term" value="P:protein transport"/>
    <property type="evidence" value="ECO:0007669"/>
    <property type="project" value="UniProtKB-KW"/>
</dbReference>
<reference evidence="14" key="3">
    <citation type="submission" date="2021-06" db="EMBL/GenBank/DDBJ databases">
        <title>Updating the genus Pseudomonas: Description of 43 new species and partition of the Pseudomonas putida group.</title>
        <authorList>
            <person name="Girard L."/>
            <person name="Lood C."/>
            <person name="Vandamme P."/>
            <person name="Rokni-Zadeh H."/>
            <person name="Van Noort V."/>
            <person name="Hofte M."/>
            <person name="Lavigne R."/>
            <person name="De Mot R."/>
        </authorList>
    </citation>
    <scope>NUCLEOTIDE SEQUENCE</scope>
    <source>
        <strain evidence="14">SWRI102</strain>
    </source>
</reference>
<keyword evidence="9 12" id="KW-0653">Protein transport</keyword>
<dbReference type="AlphaFoldDB" id="A0A923FL08"/>
<keyword evidence="11" id="KW-0472">Membrane</keyword>
<dbReference type="InterPro" id="IPR003400">
    <property type="entry name" value="ExbD"/>
</dbReference>
<evidence type="ECO:0000313" key="13">
    <source>
        <dbReference type="EMBL" id="MBC3394759.1"/>
    </source>
</evidence>
<dbReference type="Proteomes" id="UP000659438">
    <property type="component" value="Unassembled WGS sequence"/>
</dbReference>
<evidence type="ECO:0000256" key="10">
    <source>
        <dbReference type="ARBA" id="ARBA00022989"/>
    </source>
</evidence>
<dbReference type="PANTHER" id="PTHR30558:SF12">
    <property type="entry name" value="BIOPOLYMER TRANSPORT PROTEIN EXBD"/>
    <property type="match status" value="1"/>
</dbReference>
<keyword evidence="5 12" id="KW-0813">Transport</keyword>
<comment type="function">
    <text evidence="1">Involved in the TonB-dependent energy-dependent transport of various receptor-bound substrates.</text>
</comment>
<dbReference type="GO" id="GO:0022857">
    <property type="term" value="F:transmembrane transporter activity"/>
    <property type="evidence" value="ECO:0007669"/>
    <property type="project" value="InterPro"/>
</dbReference>
<comment type="similarity">
    <text evidence="3 12">Belongs to the ExbD/TolR family.</text>
</comment>
<proteinExistence type="inferred from homology"/>
<reference evidence="13" key="2">
    <citation type="submission" date="2020-07" db="EMBL/GenBank/DDBJ databases">
        <authorList>
            <person name="Lood C."/>
            <person name="Girard L."/>
        </authorList>
    </citation>
    <scope>NUCLEOTIDE SEQUENCE</scope>
    <source>
        <strain evidence="13">SWRI102</strain>
    </source>
</reference>
<evidence type="ECO:0000256" key="5">
    <source>
        <dbReference type="ARBA" id="ARBA00022448"/>
    </source>
</evidence>
<dbReference type="Pfam" id="PF02472">
    <property type="entry name" value="ExbD"/>
    <property type="match status" value="1"/>
</dbReference>
<evidence type="ECO:0000256" key="6">
    <source>
        <dbReference type="ARBA" id="ARBA00022475"/>
    </source>
</evidence>
<evidence type="ECO:0000256" key="7">
    <source>
        <dbReference type="ARBA" id="ARBA00022519"/>
    </source>
</evidence>
<sequence length="141" mass="15192">MANLNSASDDDEDAAVDTINITPLVDVLMVVLVMFILTATAQVSGIQINLPKASSTISLSQPKTKAISINDGGQVFLDAYPVTLNELEDRLRIEKAQSPDFPVIVRGDSAVQYQKVIEVLDLLRRLELSQVGLVTGKPSQG</sequence>
<dbReference type="EMBL" id="JABWQX020000001">
    <property type="protein sequence ID" value="MBV4552214.1"/>
    <property type="molecule type" value="Genomic_DNA"/>
</dbReference>
<comment type="caution">
    <text evidence="13">The sequence shown here is derived from an EMBL/GenBank/DDBJ whole genome shotgun (WGS) entry which is preliminary data.</text>
</comment>
<dbReference type="RefSeq" id="WP_186610023.1">
    <property type="nucleotide sequence ID" value="NZ_JABWQX020000001.1"/>
</dbReference>
<keyword evidence="8 12" id="KW-0812">Transmembrane</keyword>
<organism evidence="13">
    <name type="scientific">Pseudomonas marvdashtae</name>
    <dbReference type="NCBI Taxonomy" id="2745500"/>
    <lineage>
        <taxon>Bacteria</taxon>
        <taxon>Pseudomonadati</taxon>
        <taxon>Pseudomonadota</taxon>
        <taxon>Gammaproteobacteria</taxon>
        <taxon>Pseudomonadales</taxon>
        <taxon>Pseudomonadaceae</taxon>
        <taxon>Pseudomonas</taxon>
    </lineage>
</organism>
<evidence type="ECO:0000256" key="11">
    <source>
        <dbReference type="ARBA" id="ARBA00023136"/>
    </source>
</evidence>
<comment type="subunit">
    <text evidence="4">The accessory proteins ExbB and ExbD seem to form a complex with TonB.</text>
</comment>
<evidence type="ECO:0000256" key="9">
    <source>
        <dbReference type="ARBA" id="ARBA00022927"/>
    </source>
</evidence>
<name>A0A923FL08_9PSED</name>
<evidence type="ECO:0000313" key="15">
    <source>
        <dbReference type="Proteomes" id="UP000659438"/>
    </source>
</evidence>
<dbReference type="PANTHER" id="PTHR30558">
    <property type="entry name" value="EXBD MEMBRANE COMPONENT OF PMF-DRIVEN MACROMOLECULE IMPORT SYSTEM"/>
    <property type="match status" value="1"/>
</dbReference>
<evidence type="ECO:0000256" key="8">
    <source>
        <dbReference type="ARBA" id="ARBA00022692"/>
    </source>
</evidence>
<evidence type="ECO:0000256" key="2">
    <source>
        <dbReference type="ARBA" id="ARBA00004249"/>
    </source>
</evidence>
<keyword evidence="7" id="KW-0997">Cell inner membrane</keyword>
<comment type="subcellular location">
    <subcellularLocation>
        <location evidence="2">Cell inner membrane</location>
        <topology evidence="2">Single-pass type II membrane protein</topology>
    </subcellularLocation>
    <subcellularLocation>
        <location evidence="12">Cell membrane</location>
        <topology evidence="12">Single-pass type II membrane protein</topology>
    </subcellularLocation>
</comment>
<evidence type="ECO:0000256" key="12">
    <source>
        <dbReference type="RuleBase" id="RU003879"/>
    </source>
</evidence>